<dbReference type="Gene3D" id="3.40.50.2300">
    <property type="match status" value="2"/>
</dbReference>
<evidence type="ECO:0000256" key="1">
    <source>
        <dbReference type="ARBA" id="ARBA00010062"/>
    </source>
</evidence>
<feature type="domain" description="Leucine-binding protein" evidence="5">
    <location>
        <begin position="39"/>
        <end position="387"/>
    </location>
</feature>
<keyword evidence="7" id="KW-1185">Reference proteome</keyword>
<dbReference type="SUPFAM" id="SSF53822">
    <property type="entry name" value="Periplasmic binding protein-like I"/>
    <property type="match status" value="1"/>
</dbReference>
<evidence type="ECO:0000256" key="4">
    <source>
        <dbReference type="SAM" id="SignalP"/>
    </source>
</evidence>
<comment type="similarity">
    <text evidence="1">Belongs to the leucine-binding protein family.</text>
</comment>
<dbReference type="RefSeq" id="WP_121899581.1">
    <property type="nucleotide sequence ID" value="NZ_RCNT01000013.1"/>
</dbReference>
<evidence type="ECO:0000313" key="6">
    <source>
        <dbReference type="EMBL" id="RMA40711.1"/>
    </source>
</evidence>
<dbReference type="Pfam" id="PF13458">
    <property type="entry name" value="Peripla_BP_6"/>
    <property type="match status" value="1"/>
</dbReference>
<evidence type="ECO:0000259" key="5">
    <source>
        <dbReference type="Pfam" id="PF13458"/>
    </source>
</evidence>
<dbReference type="PANTHER" id="PTHR30483">
    <property type="entry name" value="LEUCINE-SPECIFIC-BINDING PROTEIN"/>
    <property type="match status" value="1"/>
</dbReference>
<feature type="signal peptide" evidence="4">
    <location>
        <begin position="1"/>
        <end position="33"/>
    </location>
</feature>
<name>A0A3L9XVS0_9RHOB</name>
<dbReference type="GO" id="GO:0006865">
    <property type="term" value="P:amino acid transport"/>
    <property type="evidence" value="ECO:0007669"/>
    <property type="project" value="UniProtKB-KW"/>
</dbReference>
<feature type="chain" id="PRO_5018175770" evidence="4">
    <location>
        <begin position="34"/>
        <end position="411"/>
    </location>
</feature>
<organism evidence="6 7">
    <name type="scientific">Rhodophyticola porphyridii</name>
    <dbReference type="NCBI Taxonomy" id="1852017"/>
    <lineage>
        <taxon>Bacteria</taxon>
        <taxon>Pseudomonadati</taxon>
        <taxon>Pseudomonadota</taxon>
        <taxon>Alphaproteobacteria</taxon>
        <taxon>Rhodobacterales</taxon>
        <taxon>Roseobacteraceae</taxon>
        <taxon>Rhodophyticola</taxon>
    </lineage>
</organism>
<dbReference type="Proteomes" id="UP000281343">
    <property type="component" value="Unassembled WGS sequence"/>
</dbReference>
<keyword evidence="3" id="KW-0029">Amino-acid transport</keyword>
<dbReference type="CDD" id="cd06338">
    <property type="entry name" value="PBP1_ABC_ligand_binding-like"/>
    <property type="match status" value="1"/>
</dbReference>
<dbReference type="PROSITE" id="PS51318">
    <property type="entry name" value="TAT"/>
    <property type="match status" value="1"/>
</dbReference>
<reference evidence="6 7" key="1">
    <citation type="submission" date="2018-10" db="EMBL/GenBank/DDBJ databases">
        <authorList>
            <person name="Jung H.S."/>
            <person name="Jeon C.O."/>
        </authorList>
    </citation>
    <scope>NUCLEOTIDE SEQUENCE [LARGE SCALE GENOMIC DNA]</scope>
    <source>
        <strain evidence="6 7">MA-7-27</strain>
    </source>
</reference>
<proteinExistence type="inferred from homology"/>
<gene>
    <name evidence="6" type="ORF">D9R08_18355</name>
</gene>
<dbReference type="InterPro" id="IPR006311">
    <property type="entry name" value="TAT_signal"/>
</dbReference>
<dbReference type="InterPro" id="IPR028081">
    <property type="entry name" value="Leu-bd"/>
</dbReference>
<sequence>MSQTVLRRAFLRSVSAFGAAALFLSAMSEGATAQDDRTSVRIGYAVSLSGANAGGAGITTIPNYRLWVEDVNAAGGLLLPDGSRLPIEVIEYDDRSSSEEAVRAVERLATQDEVDFILPPWGTGFNLAIAPLMARAGYPQIAVTAVTDRAPEFVERWPSSFWLLGGGADYSTALAAVMAEARDAGAINNQVAMISVADGFGIDLVNAARPALAEAGFELVYDEVFPVGTSDFSTILNEARATTADSFVAFSYPPHTFALMQQSQVVDYSPPLFYLGVGAGFPVFQNMNAENVEGVMSLGGIDPNNPQNAAYRERHQEVIGAPADYWASVITYSSLQMLQQAIERVGLDREAVTQELATGTFETAAGTITLENNQLRDLWWVGQWQGGTFVGVAPTDREGASAPQLPKPGWN</sequence>
<dbReference type="InterPro" id="IPR051010">
    <property type="entry name" value="BCAA_transport"/>
</dbReference>
<accession>A0A3L9XVS0</accession>
<dbReference type="InterPro" id="IPR028082">
    <property type="entry name" value="Peripla_BP_I"/>
</dbReference>
<dbReference type="AlphaFoldDB" id="A0A3L9XVS0"/>
<evidence type="ECO:0000313" key="7">
    <source>
        <dbReference type="Proteomes" id="UP000281343"/>
    </source>
</evidence>
<comment type="caution">
    <text evidence="6">The sequence shown here is derived from an EMBL/GenBank/DDBJ whole genome shotgun (WGS) entry which is preliminary data.</text>
</comment>
<evidence type="ECO:0000256" key="2">
    <source>
        <dbReference type="ARBA" id="ARBA00022729"/>
    </source>
</evidence>
<dbReference type="PANTHER" id="PTHR30483:SF6">
    <property type="entry name" value="PERIPLASMIC BINDING PROTEIN OF ABC TRANSPORTER FOR NATURAL AMINO ACIDS"/>
    <property type="match status" value="1"/>
</dbReference>
<keyword evidence="2 4" id="KW-0732">Signal</keyword>
<evidence type="ECO:0000256" key="3">
    <source>
        <dbReference type="ARBA" id="ARBA00022970"/>
    </source>
</evidence>
<dbReference type="OrthoDB" id="9786833at2"/>
<dbReference type="EMBL" id="RCNT01000013">
    <property type="protein sequence ID" value="RMA40711.1"/>
    <property type="molecule type" value="Genomic_DNA"/>
</dbReference>
<keyword evidence="3" id="KW-0813">Transport</keyword>
<protein>
    <submittedName>
        <fullName evidence="6">Twin-arginine translocation pathway signal protein</fullName>
    </submittedName>
</protein>